<proteinExistence type="predicted"/>
<evidence type="ECO:0000256" key="1">
    <source>
        <dbReference type="SAM" id="MobiDB-lite"/>
    </source>
</evidence>
<name>A0ABP1Q3S3_9HEXA</name>
<dbReference type="Proteomes" id="UP001642540">
    <property type="component" value="Unassembled WGS sequence"/>
</dbReference>
<evidence type="ECO:0000313" key="2">
    <source>
        <dbReference type="EMBL" id="CAL8087842.1"/>
    </source>
</evidence>
<accession>A0ABP1Q3S3</accession>
<keyword evidence="3" id="KW-1185">Reference proteome</keyword>
<protein>
    <submittedName>
        <fullName evidence="2">Uncharacterized protein</fullName>
    </submittedName>
</protein>
<comment type="caution">
    <text evidence="2">The sequence shown here is derived from an EMBL/GenBank/DDBJ whole genome shotgun (WGS) entry which is preliminary data.</text>
</comment>
<organism evidence="2 3">
    <name type="scientific">Orchesella dallaii</name>
    <dbReference type="NCBI Taxonomy" id="48710"/>
    <lineage>
        <taxon>Eukaryota</taxon>
        <taxon>Metazoa</taxon>
        <taxon>Ecdysozoa</taxon>
        <taxon>Arthropoda</taxon>
        <taxon>Hexapoda</taxon>
        <taxon>Collembola</taxon>
        <taxon>Entomobryomorpha</taxon>
        <taxon>Entomobryoidea</taxon>
        <taxon>Orchesellidae</taxon>
        <taxon>Orchesellinae</taxon>
        <taxon>Orchesella</taxon>
    </lineage>
</organism>
<evidence type="ECO:0000313" key="3">
    <source>
        <dbReference type="Proteomes" id="UP001642540"/>
    </source>
</evidence>
<sequence>MAPLFLKRFSIIHWIRRFLSKVQKKPSNYTTFSHEDDQPKPTNEDNQLNALVEDGNLREVLLLESPPSRFRSSRQVVDSDGWTTIRFLDNHSDSDSDEIRPLIREKPPTLPQFVKKVRGLTHMAEHTFIPVKENTIPLIDMDSSSYLMDVAGISGLRLESSEENVARATVKFNRNTGDVSIGEKEIRAVMKERSRRLVNNPNVEEGDGESSSDSSDPSVISYLQKRYGKRAERKRKYEALHELRTRVSQRLQLNRIPSSYSSLTSDGGDFELNLPSKFYRKLGLTSKRKDEERRRKASRWLANLRQLEKAPVHYVIQAKKNVGKFRREHIHLRMFRQGR</sequence>
<feature type="region of interest" description="Disordered" evidence="1">
    <location>
        <begin position="197"/>
        <end position="220"/>
    </location>
</feature>
<gene>
    <name evidence="2" type="ORF">ODALV1_LOCUS6867</name>
</gene>
<dbReference type="EMBL" id="CAXLJM020000022">
    <property type="protein sequence ID" value="CAL8087842.1"/>
    <property type="molecule type" value="Genomic_DNA"/>
</dbReference>
<reference evidence="2 3" key="1">
    <citation type="submission" date="2024-08" db="EMBL/GenBank/DDBJ databases">
        <authorList>
            <person name="Cucini C."/>
            <person name="Frati F."/>
        </authorList>
    </citation>
    <scope>NUCLEOTIDE SEQUENCE [LARGE SCALE GENOMIC DNA]</scope>
</reference>